<name>A0ACB8ET67_9SAUR</name>
<dbReference type="Proteomes" id="UP000827872">
    <property type="component" value="Linkage Group LG07"/>
</dbReference>
<evidence type="ECO:0000313" key="2">
    <source>
        <dbReference type="Proteomes" id="UP000827872"/>
    </source>
</evidence>
<protein>
    <submittedName>
        <fullName evidence="1">Uncharacterized protein</fullName>
    </submittedName>
</protein>
<comment type="caution">
    <text evidence="1">The sequence shown here is derived from an EMBL/GenBank/DDBJ whole genome shotgun (WGS) entry which is preliminary data.</text>
</comment>
<reference evidence="1" key="1">
    <citation type="submission" date="2021-08" db="EMBL/GenBank/DDBJ databases">
        <title>The first chromosome-level gecko genome reveals the dynamic sex chromosomes of Neotropical dwarf geckos (Sphaerodactylidae: Sphaerodactylus).</title>
        <authorList>
            <person name="Pinto B.J."/>
            <person name="Keating S.E."/>
            <person name="Gamble T."/>
        </authorList>
    </citation>
    <scope>NUCLEOTIDE SEQUENCE</scope>
    <source>
        <strain evidence="1">TG3544</strain>
    </source>
</reference>
<keyword evidence="2" id="KW-1185">Reference proteome</keyword>
<gene>
    <name evidence="1" type="ORF">K3G42_027601</name>
</gene>
<proteinExistence type="predicted"/>
<sequence>MSEVIQLSPLYRVVPSEEHQYTGIVQLLLHFQWNWVSIVAANDDKGERFEQTLAHMFSQNAICIAFVQRIPTYRNTLELYGMLDRFQNMTVLLTQTSVNVCIVSADSESMNALQLALNMFDPNSMTTIRKVWVLTAHFDFSSQIFHRDLGPQVFEGALSFAVHFTHVQGFQTFLESLNPQSEEDGFIRTFWQQAFDCVFPDIDADAEPVNSCTGEEKLESLPGPFFEMSMTGQSYSIYNAVYAVAHALHAMYSSRTKYGITGDGGTLKLPTPQAFQLHHLLRMRSFNNSAGEKVCFDENGEVLGSFDMINWVTFPNKSFLRVKIGRMDPQALPGRQLTMNDSVITWHRRFHQVTPLAQCNDNCHPGYSRKKKEGNPFCCYDCVRCPEGKISNQKGGGMKRCTS</sequence>
<accession>A0ACB8ET67</accession>
<organism evidence="1 2">
    <name type="scientific">Sphaerodactylus townsendi</name>
    <dbReference type="NCBI Taxonomy" id="933632"/>
    <lineage>
        <taxon>Eukaryota</taxon>
        <taxon>Metazoa</taxon>
        <taxon>Chordata</taxon>
        <taxon>Craniata</taxon>
        <taxon>Vertebrata</taxon>
        <taxon>Euteleostomi</taxon>
        <taxon>Lepidosauria</taxon>
        <taxon>Squamata</taxon>
        <taxon>Bifurcata</taxon>
        <taxon>Gekkota</taxon>
        <taxon>Sphaerodactylidae</taxon>
        <taxon>Sphaerodactylus</taxon>
    </lineage>
</organism>
<evidence type="ECO:0000313" key="1">
    <source>
        <dbReference type="EMBL" id="KAH7995679.1"/>
    </source>
</evidence>
<dbReference type="EMBL" id="CM037620">
    <property type="protein sequence ID" value="KAH7995679.1"/>
    <property type="molecule type" value="Genomic_DNA"/>
</dbReference>